<dbReference type="GO" id="GO:0005184">
    <property type="term" value="F:neuropeptide hormone activity"/>
    <property type="evidence" value="ECO:0007669"/>
    <property type="project" value="TreeGrafter"/>
</dbReference>
<dbReference type="InterPro" id="IPR000874">
    <property type="entry name" value="Bombesin"/>
</dbReference>
<sequence length="141" mass="14995">MTTSHTVPAPARPPGAGPLPGAPGASRPSARGGGTVLAKMYPRGNHWAVGHLMGKKSSEESPYMSEGNSLKQQLREFICGKNKGQQKPSAPQLQDSGSRQPSWDTEDSSNLKDVGPKCRSETNVFVNGSRMAKNLPQLGKK</sequence>
<comment type="similarity">
    <text evidence="3">Belongs to the bombesin/neuromedin-B/ranatensin family.</text>
</comment>
<dbReference type="AlphaFoldDB" id="A0A8C0W933"/>
<keyword evidence="7" id="KW-0165">Cleavage on pair of basic residues</keyword>
<dbReference type="Ensembl" id="ENSCCNT00000005927.1">
    <property type="protein sequence ID" value="ENSCCNP00000004512.1"/>
    <property type="gene ID" value="ENSCCNG00000004793.1"/>
</dbReference>
<evidence type="ECO:0000256" key="4">
    <source>
        <dbReference type="ARBA" id="ARBA00016270"/>
    </source>
</evidence>
<keyword evidence="5" id="KW-0964">Secreted</keyword>
<evidence type="ECO:0000256" key="3">
    <source>
        <dbReference type="ARBA" id="ARBA00010012"/>
    </source>
</evidence>
<evidence type="ECO:0000256" key="8">
    <source>
        <dbReference type="ARBA" id="ARBA00022729"/>
    </source>
</evidence>
<proteinExistence type="inferred from homology"/>
<dbReference type="GO" id="GO:0043303">
    <property type="term" value="P:mast cell degranulation"/>
    <property type="evidence" value="ECO:0007669"/>
    <property type="project" value="UniProtKB-KW"/>
</dbReference>
<keyword evidence="8" id="KW-0732">Signal</keyword>
<comment type="function">
    <text evidence="11">Induces an itch response through activation of receptors present on mast cells, triggering mast cell degranulation.</text>
</comment>
<evidence type="ECO:0000256" key="10">
    <source>
        <dbReference type="ARBA" id="ARBA00023329"/>
    </source>
</evidence>
<dbReference type="GO" id="GO:0031410">
    <property type="term" value="C:cytoplasmic vesicle"/>
    <property type="evidence" value="ECO:0007669"/>
    <property type="project" value="UniProtKB-SubCell"/>
</dbReference>
<evidence type="ECO:0000256" key="5">
    <source>
        <dbReference type="ARBA" id="ARBA00022525"/>
    </source>
</evidence>
<keyword evidence="6" id="KW-0467">Mast cell degranulation</keyword>
<evidence type="ECO:0000313" key="13">
    <source>
        <dbReference type="Ensembl" id="ENSCCNP00000004512.1"/>
    </source>
</evidence>
<evidence type="ECO:0000256" key="6">
    <source>
        <dbReference type="ARBA" id="ARBA00022675"/>
    </source>
</evidence>
<dbReference type="GO" id="GO:0005615">
    <property type="term" value="C:extracellular space"/>
    <property type="evidence" value="ECO:0007669"/>
    <property type="project" value="TreeGrafter"/>
</dbReference>
<dbReference type="GO" id="GO:0007218">
    <property type="term" value="P:neuropeptide signaling pathway"/>
    <property type="evidence" value="ECO:0007669"/>
    <property type="project" value="InterPro"/>
</dbReference>
<name>A0A8C0W933_CASCN</name>
<protein>
    <recommendedName>
        <fullName evidence="4">Gastrin-releasing peptide</fullName>
    </recommendedName>
</protein>
<keyword evidence="9" id="KW-0027">Amidation</keyword>
<organism evidence="13">
    <name type="scientific">Castor canadensis</name>
    <name type="common">American beaver</name>
    <dbReference type="NCBI Taxonomy" id="51338"/>
    <lineage>
        <taxon>Eukaryota</taxon>
        <taxon>Metazoa</taxon>
        <taxon>Chordata</taxon>
        <taxon>Craniata</taxon>
        <taxon>Vertebrata</taxon>
        <taxon>Euteleostomi</taxon>
        <taxon>Mammalia</taxon>
        <taxon>Eutheria</taxon>
        <taxon>Euarchontoglires</taxon>
        <taxon>Glires</taxon>
        <taxon>Rodentia</taxon>
        <taxon>Castorimorpha</taxon>
        <taxon>Castoridae</taxon>
        <taxon>Castor</taxon>
    </lineage>
</organism>
<dbReference type="PROSITE" id="PS00257">
    <property type="entry name" value="BOMBESIN"/>
    <property type="match status" value="1"/>
</dbReference>
<dbReference type="Pfam" id="PF02044">
    <property type="entry name" value="Bombesin"/>
    <property type="match status" value="1"/>
</dbReference>
<reference evidence="13" key="1">
    <citation type="submission" date="2023-09" db="UniProtKB">
        <authorList>
            <consortium name="Ensembl"/>
        </authorList>
    </citation>
    <scope>IDENTIFICATION</scope>
</reference>
<feature type="region of interest" description="Disordered" evidence="12">
    <location>
        <begin position="1"/>
        <end position="37"/>
    </location>
</feature>
<feature type="compositionally biased region" description="Polar residues" evidence="12">
    <location>
        <begin position="83"/>
        <end position="103"/>
    </location>
</feature>
<dbReference type="PANTHER" id="PTHR16866:SF2">
    <property type="entry name" value="GASTRIN-RELEASING PEPTIDE"/>
    <property type="match status" value="1"/>
</dbReference>
<keyword evidence="10" id="KW-0968">Cytoplasmic vesicle</keyword>
<feature type="region of interest" description="Disordered" evidence="12">
    <location>
        <begin position="52"/>
        <end position="122"/>
    </location>
</feature>
<feature type="compositionally biased region" description="Pro residues" evidence="12">
    <location>
        <begin position="10"/>
        <end position="21"/>
    </location>
</feature>
<evidence type="ECO:0000256" key="12">
    <source>
        <dbReference type="SAM" id="MobiDB-lite"/>
    </source>
</evidence>
<evidence type="ECO:0000256" key="1">
    <source>
        <dbReference type="ARBA" id="ARBA00004263"/>
    </source>
</evidence>
<accession>A0A8C0W933</accession>
<evidence type="ECO:0000256" key="2">
    <source>
        <dbReference type="ARBA" id="ARBA00004613"/>
    </source>
</evidence>
<evidence type="ECO:0000256" key="11">
    <source>
        <dbReference type="ARBA" id="ARBA00033733"/>
    </source>
</evidence>
<evidence type="ECO:0000256" key="7">
    <source>
        <dbReference type="ARBA" id="ARBA00022685"/>
    </source>
</evidence>
<evidence type="ECO:0000256" key="9">
    <source>
        <dbReference type="ARBA" id="ARBA00022815"/>
    </source>
</evidence>
<dbReference type="PANTHER" id="PTHR16866">
    <property type="entry name" value="GASTRIN-RELEASING PEPTIDE"/>
    <property type="match status" value="1"/>
</dbReference>
<comment type="subcellular location">
    <subcellularLocation>
        <location evidence="1">Cytoplasmic vesicle</location>
        <location evidence="1">Secretory vesicle lumen</location>
    </subcellularLocation>
    <subcellularLocation>
        <location evidence="2">Secreted</location>
    </subcellularLocation>
</comment>